<reference evidence="2" key="1">
    <citation type="submission" date="2014-12" db="EMBL/GenBank/DDBJ databases">
        <title>Parallel Evolution in Life History Adaptation Evident in the Tissue-Specific Poeciliopsis prolifica transcriptome.</title>
        <authorList>
            <person name="Jue N.K."/>
            <person name="Foley R.J."/>
            <person name="Obergfell C."/>
            <person name="Reznick D.N."/>
            <person name="O'Neill R.J."/>
            <person name="O'Neill M.J."/>
        </authorList>
    </citation>
    <scope>NUCLEOTIDE SEQUENCE</scope>
</reference>
<sequence length="116" mass="12436">MENTSVTPTAVRQVSRCGLREVGEWRSAGMEDGVDINLSPAGGPSTPTPRPHGGLECVENSADGVAQTKHTLCWWVTDGVNRHSHGSLQRRLHGNEMWRRLTAGDLSCGRAGLSGC</sequence>
<name>A0A0S7EQC2_9TELE</name>
<accession>A0A0S7EQC2</accession>
<gene>
    <name evidence="2" type="primary">PPUP8702</name>
</gene>
<evidence type="ECO:0000256" key="1">
    <source>
        <dbReference type="SAM" id="MobiDB-lite"/>
    </source>
</evidence>
<organism evidence="2">
    <name type="scientific">Poeciliopsis prolifica</name>
    <name type="common">blackstripe livebearer</name>
    <dbReference type="NCBI Taxonomy" id="188132"/>
    <lineage>
        <taxon>Eukaryota</taxon>
        <taxon>Metazoa</taxon>
        <taxon>Chordata</taxon>
        <taxon>Craniata</taxon>
        <taxon>Vertebrata</taxon>
        <taxon>Euteleostomi</taxon>
        <taxon>Actinopterygii</taxon>
        <taxon>Neopterygii</taxon>
        <taxon>Teleostei</taxon>
        <taxon>Neoteleostei</taxon>
        <taxon>Acanthomorphata</taxon>
        <taxon>Ovalentaria</taxon>
        <taxon>Atherinomorphae</taxon>
        <taxon>Cyprinodontiformes</taxon>
        <taxon>Poeciliidae</taxon>
        <taxon>Poeciliinae</taxon>
        <taxon>Poeciliopsis</taxon>
    </lineage>
</organism>
<protein>
    <submittedName>
        <fullName evidence="2">PPUP8702</fullName>
    </submittedName>
</protein>
<dbReference type="AlphaFoldDB" id="A0A0S7EQC2"/>
<evidence type="ECO:0000313" key="2">
    <source>
        <dbReference type="EMBL" id="JAO05595.1"/>
    </source>
</evidence>
<proteinExistence type="predicted"/>
<dbReference type="EMBL" id="GBYX01476082">
    <property type="protein sequence ID" value="JAO05595.1"/>
    <property type="molecule type" value="Transcribed_RNA"/>
</dbReference>
<feature type="region of interest" description="Disordered" evidence="1">
    <location>
        <begin position="30"/>
        <end position="56"/>
    </location>
</feature>